<feature type="domain" description="Peptidase A2" evidence="2">
    <location>
        <begin position="58"/>
        <end position="136"/>
    </location>
</feature>
<dbReference type="EMBL" id="CP060717">
    <property type="protein sequence ID" value="QNN65312.1"/>
    <property type="molecule type" value="Genomic_DNA"/>
</dbReference>
<dbReference type="InterPro" id="IPR011969">
    <property type="entry name" value="Clan_AA_Asp_peptidase_C"/>
</dbReference>
<keyword evidence="1 3" id="KW-0378">Hydrolase</keyword>
<evidence type="ECO:0000313" key="4">
    <source>
        <dbReference type="Proteomes" id="UP000515955"/>
    </source>
</evidence>
<protein>
    <submittedName>
        <fullName evidence="3">TIGR02281 family clan AA aspartic protease</fullName>
        <ecNumber evidence="3">3.4.23.-</ecNumber>
    </submittedName>
</protein>
<sequence>MFEKIALLATLGVGVAGGYFLPRSPAPEPASPGTTEVTLSRSGDGHFYANAEVNGKSVRFLVDTGASAVALSEKDAAAVGIKVDPSEFEYFGDGAAGMVRGKEVRLSKMSVDGIAEDNVDAVVVANGDVSLLGMPFLNRLDEVIIRRSEMTFRKAS</sequence>
<evidence type="ECO:0000256" key="1">
    <source>
        <dbReference type="ARBA" id="ARBA00022801"/>
    </source>
</evidence>
<dbReference type="SUPFAM" id="SSF50630">
    <property type="entry name" value="Acid proteases"/>
    <property type="match status" value="1"/>
</dbReference>
<dbReference type="InterPro" id="IPR021109">
    <property type="entry name" value="Peptidase_aspartic_dom_sf"/>
</dbReference>
<dbReference type="CDD" id="cd05483">
    <property type="entry name" value="retropepsin_like_bacteria"/>
    <property type="match status" value="1"/>
</dbReference>
<evidence type="ECO:0000259" key="2">
    <source>
        <dbReference type="PROSITE" id="PS50175"/>
    </source>
</evidence>
<dbReference type="Pfam" id="PF13975">
    <property type="entry name" value="gag-asp_proteas"/>
    <property type="match status" value="1"/>
</dbReference>
<proteinExistence type="predicted"/>
<dbReference type="EC" id="3.4.23.-" evidence="3"/>
<dbReference type="Proteomes" id="UP000515955">
    <property type="component" value="Chromosome"/>
</dbReference>
<dbReference type="GO" id="GO:0004190">
    <property type="term" value="F:aspartic-type endopeptidase activity"/>
    <property type="evidence" value="ECO:0007669"/>
    <property type="project" value="InterPro"/>
</dbReference>
<dbReference type="InterPro" id="IPR001969">
    <property type="entry name" value="Aspartic_peptidase_AS"/>
</dbReference>
<dbReference type="InterPro" id="IPR034122">
    <property type="entry name" value="Retropepsin-like_bacterial"/>
</dbReference>
<organism evidence="3 4">
    <name type="scientific">Sphingomonas rhizophila</name>
    <dbReference type="NCBI Taxonomy" id="2071607"/>
    <lineage>
        <taxon>Bacteria</taxon>
        <taxon>Pseudomonadati</taxon>
        <taxon>Pseudomonadota</taxon>
        <taxon>Alphaproteobacteria</taxon>
        <taxon>Sphingomonadales</taxon>
        <taxon>Sphingomonadaceae</taxon>
        <taxon>Sphingomonas</taxon>
    </lineage>
</organism>
<evidence type="ECO:0000313" key="3">
    <source>
        <dbReference type="EMBL" id="QNN65312.1"/>
    </source>
</evidence>
<dbReference type="PROSITE" id="PS00141">
    <property type="entry name" value="ASP_PROTEASE"/>
    <property type="match status" value="1"/>
</dbReference>
<dbReference type="PROSITE" id="PS50175">
    <property type="entry name" value="ASP_PROT_RETROV"/>
    <property type="match status" value="1"/>
</dbReference>
<accession>A0A7G9SBT7</accession>
<dbReference type="GO" id="GO:0006508">
    <property type="term" value="P:proteolysis"/>
    <property type="evidence" value="ECO:0007669"/>
    <property type="project" value="UniProtKB-KW"/>
</dbReference>
<dbReference type="Gene3D" id="2.40.70.10">
    <property type="entry name" value="Acid Proteases"/>
    <property type="match status" value="1"/>
</dbReference>
<gene>
    <name evidence="3" type="ORF">H9L12_01355</name>
</gene>
<name>A0A7G9SBT7_9SPHN</name>
<keyword evidence="4" id="KW-1185">Reference proteome</keyword>
<dbReference type="InterPro" id="IPR001995">
    <property type="entry name" value="Peptidase_A2_cat"/>
</dbReference>
<dbReference type="RefSeq" id="WP_187542304.1">
    <property type="nucleotide sequence ID" value="NZ_CP060717.1"/>
</dbReference>
<dbReference type="AlphaFoldDB" id="A0A7G9SBT7"/>
<reference evidence="3 4" key="1">
    <citation type="submission" date="2020-08" db="EMBL/GenBank/DDBJ databases">
        <title>Genome sequence of Sphingomonas rhizophila KACC 19189T.</title>
        <authorList>
            <person name="Hyun D.-W."/>
            <person name="Bae J.-W."/>
        </authorList>
    </citation>
    <scope>NUCLEOTIDE SEQUENCE [LARGE SCALE GENOMIC DNA]</scope>
    <source>
        <strain evidence="3 4">KACC 19189</strain>
    </source>
</reference>
<dbReference type="NCBIfam" id="TIGR02281">
    <property type="entry name" value="clan_AA_DTGA"/>
    <property type="match status" value="1"/>
</dbReference>
<keyword evidence="3" id="KW-0645">Protease</keyword>
<dbReference type="KEGG" id="srhi:H9L12_01355"/>